<sequence>MVDAGTRFCAACTISNKIQSTITQGTFRTWISKFGPTKKFVMDNGREFCYNEMIELDASFANVENSGSHMEIFVMIEDKNANTCPTAWVSKIIKGVVKSSLAAETLALLKGAVLCFYINSQVECLQTIKQVDEKKFKIEIPMLKKIVERSEIRKLFWSKRKIYWRIVLPNMGVQNSISWRCSKLDEFRQTEKMGRMWKHKQVN</sequence>
<gene>
    <name evidence="1" type="ORF">LSAA_3642</name>
</gene>
<dbReference type="Gene3D" id="3.30.420.10">
    <property type="entry name" value="Ribonuclease H-like superfamily/Ribonuclease H"/>
    <property type="match status" value="1"/>
</dbReference>
<dbReference type="InterPro" id="IPR012337">
    <property type="entry name" value="RNaseH-like_sf"/>
</dbReference>
<dbReference type="AlphaFoldDB" id="A0A7R8CKG9"/>
<dbReference type="EMBL" id="HG994591">
    <property type="protein sequence ID" value="CAF2820113.1"/>
    <property type="molecule type" value="Genomic_DNA"/>
</dbReference>
<organism evidence="1 2">
    <name type="scientific">Lepeophtheirus salmonis</name>
    <name type="common">Salmon louse</name>
    <name type="synonym">Caligus salmonis</name>
    <dbReference type="NCBI Taxonomy" id="72036"/>
    <lineage>
        <taxon>Eukaryota</taxon>
        <taxon>Metazoa</taxon>
        <taxon>Ecdysozoa</taxon>
        <taxon>Arthropoda</taxon>
        <taxon>Crustacea</taxon>
        <taxon>Multicrustacea</taxon>
        <taxon>Hexanauplia</taxon>
        <taxon>Copepoda</taxon>
        <taxon>Siphonostomatoida</taxon>
        <taxon>Caligidae</taxon>
        <taxon>Lepeophtheirus</taxon>
    </lineage>
</organism>
<dbReference type="InterPro" id="IPR036397">
    <property type="entry name" value="RNaseH_sf"/>
</dbReference>
<dbReference type="Proteomes" id="UP000675881">
    <property type="component" value="Chromosome 12"/>
</dbReference>
<dbReference type="OrthoDB" id="441971at2759"/>
<evidence type="ECO:0000313" key="1">
    <source>
        <dbReference type="EMBL" id="CAF2820113.1"/>
    </source>
</evidence>
<protein>
    <submittedName>
        <fullName evidence="1">(salmon louse) hypothetical protein</fullName>
    </submittedName>
</protein>
<reference evidence="1" key="1">
    <citation type="submission" date="2021-02" db="EMBL/GenBank/DDBJ databases">
        <authorList>
            <person name="Bekaert M."/>
        </authorList>
    </citation>
    <scope>NUCLEOTIDE SEQUENCE</scope>
    <source>
        <strain evidence="1">IoA-00</strain>
    </source>
</reference>
<name>A0A7R8CKG9_LEPSM</name>
<keyword evidence="2" id="KW-1185">Reference proteome</keyword>
<dbReference type="GO" id="GO:0003676">
    <property type="term" value="F:nucleic acid binding"/>
    <property type="evidence" value="ECO:0007669"/>
    <property type="project" value="InterPro"/>
</dbReference>
<proteinExistence type="predicted"/>
<accession>A0A7R8CKG9</accession>
<evidence type="ECO:0000313" key="2">
    <source>
        <dbReference type="Proteomes" id="UP000675881"/>
    </source>
</evidence>
<dbReference type="SUPFAM" id="SSF53098">
    <property type="entry name" value="Ribonuclease H-like"/>
    <property type="match status" value="1"/>
</dbReference>